<gene>
    <name evidence="1" type="ORF">PXEA_LOCUS37438</name>
</gene>
<organism evidence="1 2">
    <name type="scientific">Protopolystoma xenopodis</name>
    <dbReference type="NCBI Taxonomy" id="117903"/>
    <lineage>
        <taxon>Eukaryota</taxon>
        <taxon>Metazoa</taxon>
        <taxon>Spiralia</taxon>
        <taxon>Lophotrochozoa</taxon>
        <taxon>Platyhelminthes</taxon>
        <taxon>Monogenea</taxon>
        <taxon>Polyopisthocotylea</taxon>
        <taxon>Polystomatidea</taxon>
        <taxon>Polystomatidae</taxon>
        <taxon>Protopolystoma</taxon>
    </lineage>
</organism>
<sequence length="77" mass="9115">MAFVRYLHLHFREYSDQLSEEDIISPDNLLSGCKLHSSNGVVKQELICHLLTDTRFSLFCNGNCNRNRWRYCCLNLY</sequence>
<keyword evidence="2" id="KW-1185">Reference proteome</keyword>
<reference evidence="1" key="1">
    <citation type="submission" date="2018-11" db="EMBL/GenBank/DDBJ databases">
        <authorList>
            <consortium name="Pathogen Informatics"/>
        </authorList>
    </citation>
    <scope>NUCLEOTIDE SEQUENCE</scope>
</reference>
<proteinExistence type="predicted"/>
<evidence type="ECO:0000313" key="2">
    <source>
        <dbReference type="Proteomes" id="UP000784294"/>
    </source>
</evidence>
<evidence type="ECO:0000313" key="1">
    <source>
        <dbReference type="EMBL" id="VEL43998.1"/>
    </source>
</evidence>
<dbReference type="Proteomes" id="UP000784294">
    <property type="component" value="Unassembled WGS sequence"/>
</dbReference>
<dbReference type="EMBL" id="CAAALY010287864">
    <property type="protein sequence ID" value="VEL43998.1"/>
    <property type="molecule type" value="Genomic_DNA"/>
</dbReference>
<name>A0A3S5CVV2_9PLAT</name>
<comment type="caution">
    <text evidence="1">The sequence shown here is derived from an EMBL/GenBank/DDBJ whole genome shotgun (WGS) entry which is preliminary data.</text>
</comment>
<protein>
    <submittedName>
        <fullName evidence="1">Uncharacterized protein</fullName>
    </submittedName>
</protein>
<dbReference type="AlphaFoldDB" id="A0A3S5CVV2"/>
<accession>A0A3S5CVV2</accession>